<name>A0A8K9WUR9_ONCMY</name>
<keyword evidence="1" id="KW-0391">Immunity</keyword>
<evidence type="ECO:0000256" key="2">
    <source>
        <dbReference type="ARBA" id="ARBA00023130"/>
    </source>
</evidence>
<evidence type="ECO:0000256" key="1">
    <source>
        <dbReference type="ARBA" id="ARBA00022859"/>
    </source>
</evidence>
<dbReference type="AlphaFoldDB" id="A0A8K9WUR9"/>
<dbReference type="GO" id="GO:0019814">
    <property type="term" value="C:immunoglobulin complex"/>
    <property type="evidence" value="ECO:0007669"/>
    <property type="project" value="UniProtKB-KW"/>
</dbReference>
<dbReference type="PANTHER" id="PTHR23266">
    <property type="entry name" value="IMMUNOGLOBULIN HEAVY CHAIN"/>
    <property type="match status" value="1"/>
</dbReference>
<dbReference type="Proteomes" id="UP000694395">
    <property type="component" value="Chromosome 13"/>
</dbReference>
<evidence type="ECO:0000313" key="6">
    <source>
        <dbReference type="Proteomes" id="UP000694395"/>
    </source>
</evidence>
<keyword evidence="3" id="KW-1280">Immunoglobulin</keyword>
<dbReference type="GO" id="GO:0002250">
    <property type="term" value="P:adaptive immune response"/>
    <property type="evidence" value="ECO:0007669"/>
    <property type="project" value="UniProtKB-KW"/>
</dbReference>
<dbReference type="InterPro" id="IPR013783">
    <property type="entry name" value="Ig-like_fold"/>
</dbReference>
<dbReference type="PROSITE" id="PS50835">
    <property type="entry name" value="IG_LIKE"/>
    <property type="match status" value="1"/>
</dbReference>
<sequence>QSLTSSESVVKRPSELVTVSCTVSGFSMGSYYMHWMRQKPGKELEWIGQIDGGTGTIFAQSIQGQFTITKDRQNLQTEDTAVYYCARRPHGFCGAMGNDASWVTVVDVCRGSLVRARVWVRGRSKVILLHKSLFYKSQVRLKS</sequence>
<dbReference type="SMART" id="SM00409">
    <property type="entry name" value="IG"/>
    <property type="match status" value="1"/>
</dbReference>
<dbReference type="InterPro" id="IPR007110">
    <property type="entry name" value="Ig-like_dom"/>
</dbReference>
<dbReference type="InterPro" id="IPR003599">
    <property type="entry name" value="Ig_sub"/>
</dbReference>
<feature type="domain" description="Ig-like" evidence="4">
    <location>
        <begin position="1"/>
        <end position="85"/>
    </location>
</feature>
<proteinExistence type="predicted"/>
<dbReference type="InterPro" id="IPR036179">
    <property type="entry name" value="Ig-like_dom_sf"/>
</dbReference>
<dbReference type="GeneTree" id="ENSGT01150000286938"/>
<reference evidence="5" key="2">
    <citation type="submission" date="2025-08" db="UniProtKB">
        <authorList>
            <consortium name="Ensembl"/>
        </authorList>
    </citation>
    <scope>IDENTIFICATION</scope>
</reference>
<dbReference type="Ensembl" id="ENSOMYT00000129801.1">
    <property type="protein sequence ID" value="ENSOMYP00000123629.1"/>
    <property type="gene ID" value="ENSOMYG00000051670.1"/>
</dbReference>
<dbReference type="InterPro" id="IPR013106">
    <property type="entry name" value="Ig_V-set"/>
</dbReference>
<dbReference type="InterPro" id="IPR050199">
    <property type="entry name" value="IgHV"/>
</dbReference>
<evidence type="ECO:0000313" key="5">
    <source>
        <dbReference type="Ensembl" id="ENSOMYP00000123629.1"/>
    </source>
</evidence>
<evidence type="ECO:0000259" key="4">
    <source>
        <dbReference type="PROSITE" id="PS50835"/>
    </source>
</evidence>
<dbReference type="SMART" id="SM00406">
    <property type="entry name" value="IGv"/>
    <property type="match status" value="1"/>
</dbReference>
<dbReference type="GO" id="GO:0005576">
    <property type="term" value="C:extracellular region"/>
    <property type="evidence" value="ECO:0007669"/>
    <property type="project" value="UniProtKB-ARBA"/>
</dbReference>
<organism evidence="5 6">
    <name type="scientific">Oncorhynchus mykiss</name>
    <name type="common">Rainbow trout</name>
    <name type="synonym">Salmo gairdneri</name>
    <dbReference type="NCBI Taxonomy" id="8022"/>
    <lineage>
        <taxon>Eukaryota</taxon>
        <taxon>Metazoa</taxon>
        <taxon>Chordata</taxon>
        <taxon>Craniata</taxon>
        <taxon>Vertebrata</taxon>
        <taxon>Euteleostomi</taxon>
        <taxon>Actinopterygii</taxon>
        <taxon>Neopterygii</taxon>
        <taxon>Teleostei</taxon>
        <taxon>Protacanthopterygii</taxon>
        <taxon>Salmoniformes</taxon>
        <taxon>Salmonidae</taxon>
        <taxon>Salmoninae</taxon>
        <taxon>Oncorhynchus</taxon>
    </lineage>
</organism>
<dbReference type="Pfam" id="PF07686">
    <property type="entry name" value="V-set"/>
    <property type="match status" value="1"/>
</dbReference>
<dbReference type="SUPFAM" id="SSF48726">
    <property type="entry name" value="Immunoglobulin"/>
    <property type="match status" value="1"/>
</dbReference>
<evidence type="ECO:0000256" key="3">
    <source>
        <dbReference type="ARBA" id="ARBA00043265"/>
    </source>
</evidence>
<dbReference type="Gene3D" id="2.60.40.10">
    <property type="entry name" value="Immunoglobulins"/>
    <property type="match status" value="1"/>
</dbReference>
<keyword evidence="6" id="KW-1185">Reference proteome</keyword>
<protein>
    <recommendedName>
        <fullName evidence="4">Ig-like domain-containing protein</fullName>
    </recommendedName>
</protein>
<reference evidence="5" key="3">
    <citation type="submission" date="2025-09" db="UniProtKB">
        <authorList>
            <consortium name="Ensembl"/>
        </authorList>
    </citation>
    <scope>IDENTIFICATION</scope>
</reference>
<keyword evidence="2" id="KW-1064">Adaptive immunity</keyword>
<reference evidence="5" key="1">
    <citation type="submission" date="2020-07" db="EMBL/GenBank/DDBJ databases">
        <title>A long reads based de novo assembly of the rainbow trout Arlee double haploid line genome.</title>
        <authorList>
            <person name="Gao G."/>
            <person name="Palti Y."/>
        </authorList>
    </citation>
    <scope>NUCLEOTIDE SEQUENCE [LARGE SCALE GENOMIC DNA]</scope>
</reference>
<accession>A0A8K9WUR9</accession>